<dbReference type="Pfam" id="PF13356">
    <property type="entry name" value="Arm-DNA-bind_3"/>
    <property type="match status" value="1"/>
</dbReference>
<gene>
    <name evidence="6" type="ordered locus">Tbd_2675</name>
</gene>
<dbReference type="InterPro" id="IPR038488">
    <property type="entry name" value="Integrase_DNA-bd_sf"/>
</dbReference>
<dbReference type="AlphaFoldDB" id="Q3SFI2"/>
<dbReference type="HOGENOM" id="CLU_027562_0_4_4"/>
<dbReference type="InterPro" id="IPR050808">
    <property type="entry name" value="Phage_Integrase"/>
</dbReference>
<protein>
    <recommendedName>
        <fullName evidence="5">Tyr recombinase domain-containing protein</fullName>
    </recommendedName>
</protein>
<keyword evidence="3" id="KW-0238">DNA-binding</keyword>
<evidence type="ECO:0000256" key="3">
    <source>
        <dbReference type="ARBA" id="ARBA00023125"/>
    </source>
</evidence>
<dbReference type="InterPro" id="IPR010998">
    <property type="entry name" value="Integrase_recombinase_N"/>
</dbReference>
<organism evidence="6 7">
    <name type="scientific">Thiobacillus denitrificans (strain ATCC 25259 / T1)</name>
    <dbReference type="NCBI Taxonomy" id="292415"/>
    <lineage>
        <taxon>Bacteria</taxon>
        <taxon>Pseudomonadati</taxon>
        <taxon>Pseudomonadota</taxon>
        <taxon>Betaproteobacteria</taxon>
        <taxon>Nitrosomonadales</taxon>
        <taxon>Thiobacillaceae</taxon>
        <taxon>Thiobacillus</taxon>
    </lineage>
</organism>
<dbReference type="PANTHER" id="PTHR30629:SF2">
    <property type="entry name" value="PROPHAGE INTEGRASE INTS-RELATED"/>
    <property type="match status" value="1"/>
</dbReference>
<dbReference type="EMBL" id="CP000116">
    <property type="protein sequence ID" value="AAZ98628.1"/>
    <property type="molecule type" value="Genomic_DNA"/>
</dbReference>
<feature type="domain" description="Tyr recombinase" evidence="5">
    <location>
        <begin position="235"/>
        <end position="420"/>
    </location>
</feature>
<dbReference type="STRING" id="292415.Tbd_2675"/>
<dbReference type="KEGG" id="tbd:Tbd_2675"/>
<dbReference type="InterPro" id="IPR011010">
    <property type="entry name" value="DNA_brk_join_enz"/>
</dbReference>
<dbReference type="GO" id="GO:0003677">
    <property type="term" value="F:DNA binding"/>
    <property type="evidence" value="ECO:0007669"/>
    <property type="project" value="UniProtKB-KW"/>
</dbReference>
<comment type="similarity">
    <text evidence="1">Belongs to the 'phage' integrase family.</text>
</comment>
<dbReference type="CDD" id="cd00801">
    <property type="entry name" value="INT_P4_C"/>
    <property type="match status" value="1"/>
</dbReference>
<evidence type="ECO:0000313" key="7">
    <source>
        <dbReference type="Proteomes" id="UP000008291"/>
    </source>
</evidence>
<name>Q3SFI2_THIDA</name>
<dbReference type="GO" id="GO:0015074">
    <property type="term" value="P:DNA integration"/>
    <property type="evidence" value="ECO:0007669"/>
    <property type="project" value="UniProtKB-KW"/>
</dbReference>
<dbReference type="RefSeq" id="WP_011313187.1">
    <property type="nucleotide sequence ID" value="NC_007404.1"/>
</dbReference>
<dbReference type="Gene3D" id="1.10.443.10">
    <property type="entry name" value="Intergrase catalytic core"/>
    <property type="match status" value="1"/>
</dbReference>
<dbReference type="Proteomes" id="UP000008291">
    <property type="component" value="Chromosome"/>
</dbReference>
<proteinExistence type="inferred from homology"/>
<dbReference type="Gene3D" id="1.10.150.130">
    <property type="match status" value="1"/>
</dbReference>
<dbReference type="GO" id="GO:0006310">
    <property type="term" value="P:DNA recombination"/>
    <property type="evidence" value="ECO:0007669"/>
    <property type="project" value="UniProtKB-KW"/>
</dbReference>
<evidence type="ECO:0000256" key="1">
    <source>
        <dbReference type="ARBA" id="ARBA00008857"/>
    </source>
</evidence>
<accession>Q3SFI2</accession>
<dbReference type="InterPro" id="IPR002104">
    <property type="entry name" value="Integrase_catalytic"/>
</dbReference>
<evidence type="ECO:0000313" key="6">
    <source>
        <dbReference type="EMBL" id="AAZ98628.1"/>
    </source>
</evidence>
<keyword evidence="2" id="KW-0229">DNA integration</keyword>
<evidence type="ECO:0000256" key="4">
    <source>
        <dbReference type="ARBA" id="ARBA00023172"/>
    </source>
</evidence>
<dbReference type="SUPFAM" id="SSF56349">
    <property type="entry name" value="DNA breaking-rejoining enzymes"/>
    <property type="match status" value="1"/>
</dbReference>
<keyword evidence="4" id="KW-0233">DNA recombination</keyword>
<dbReference type="OrthoDB" id="9775880at2"/>
<keyword evidence="7" id="KW-1185">Reference proteome</keyword>
<dbReference type="Gene3D" id="3.30.160.390">
    <property type="entry name" value="Integrase, DNA-binding domain"/>
    <property type="match status" value="1"/>
</dbReference>
<dbReference type="Pfam" id="PF00589">
    <property type="entry name" value="Phage_integrase"/>
    <property type="match status" value="1"/>
</dbReference>
<dbReference type="InterPro" id="IPR013762">
    <property type="entry name" value="Integrase-like_cat_sf"/>
</dbReference>
<sequence>MGRLAAVTCDTVKPDPKRDRLLGDGDGLFLRIRPHGTKTWVIEYEFQGRRTKYTIGSYSRNGAPGESIPDWLGHGQQSLTQARSIAGSWKAARRGGHDPAAEWEALQAKEKQAAAELQAAQKAEQQQPTVTNAIDSFMQKIMAGKKSAPAIRYRLDRLAALLGDKKIRDVTRQDVIAALDTIAEGLREGQTAKQLAGEVLTQAKRVWRFARAREWVLVSCVEELTRRDFDAKPRKRDVTLRFDELVVVWRTLDDPRKCKADPVTVAAMKLLILTGQRESEVCEAPWKEFDLAQGLWRIPPDRTKAGRAHLVHLAPQAVKILEDVKKITGKERFVFASPLRDKQPVYGRSVNNALKSLFRRGMLSNVTPCTIHDFRRTLVTRLPDLGFEHFLGHKIANHMLSGVSAHYNHNAYETDREAALKAWAARLEVLATENNVTQLHQAA</sequence>
<evidence type="ECO:0000256" key="2">
    <source>
        <dbReference type="ARBA" id="ARBA00022908"/>
    </source>
</evidence>
<dbReference type="PANTHER" id="PTHR30629">
    <property type="entry name" value="PROPHAGE INTEGRASE"/>
    <property type="match status" value="1"/>
</dbReference>
<reference evidence="6 7" key="1">
    <citation type="journal article" date="2006" name="J. Bacteriol.">
        <title>The genome sequence of the obligately chemolithoautotrophic, facultatively anaerobic bacterium Thiobacillus denitrificans.</title>
        <authorList>
            <person name="Beller H.R."/>
            <person name="Chain P.S."/>
            <person name="Letain T.E."/>
            <person name="Chakicherla A."/>
            <person name="Larimer F.W."/>
            <person name="Richardson P.M."/>
            <person name="Coleman M.A."/>
            <person name="Wood A.P."/>
            <person name="Kelly D.P."/>
        </authorList>
    </citation>
    <scope>NUCLEOTIDE SEQUENCE [LARGE SCALE GENOMIC DNA]</scope>
    <source>
        <strain evidence="6 7">ATCC 25259</strain>
    </source>
</reference>
<dbReference type="InterPro" id="IPR025166">
    <property type="entry name" value="Integrase_DNA_bind_dom"/>
</dbReference>
<evidence type="ECO:0000259" key="5">
    <source>
        <dbReference type="PROSITE" id="PS51898"/>
    </source>
</evidence>
<dbReference type="PROSITE" id="PS51898">
    <property type="entry name" value="TYR_RECOMBINASE"/>
    <property type="match status" value="1"/>
</dbReference>
<dbReference type="eggNOG" id="COG0582">
    <property type="taxonomic scope" value="Bacteria"/>
</dbReference>